<dbReference type="SUPFAM" id="SSF46689">
    <property type="entry name" value="Homeodomain-like"/>
    <property type="match status" value="2"/>
</dbReference>
<dbReference type="EMBL" id="QMKO01001437">
    <property type="protein sequence ID" value="RTG90598.1"/>
    <property type="molecule type" value="Genomic_DNA"/>
</dbReference>
<gene>
    <name evidence="10" type="ORF">DC041_0010841</name>
</gene>
<dbReference type="GO" id="GO:0005634">
    <property type="term" value="C:nucleus"/>
    <property type="evidence" value="ECO:0007669"/>
    <property type="project" value="UniProtKB-SubCell"/>
</dbReference>
<dbReference type="GO" id="GO:0048513">
    <property type="term" value="P:animal organ development"/>
    <property type="evidence" value="ECO:0007669"/>
    <property type="project" value="TreeGrafter"/>
</dbReference>
<dbReference type="Pfam" id="PF00566">
    <property type="entry name" value="RabGAP-TBC"/>
    <property type="match status" value="1"/>
</dbReference>
<dbReference type="PANTHER" id="PTHR45921">
    <property type="entry name" value="IP01054P"/>
    <property type="match status" value="1"/>
</dbReference>
<dbReference type="Gene3D" id="1.10.10.60">
    <property type="entry name" value="Homeodomain-like"/>
    <property type="match status" value="2"/>
</dbReference>
<comment type="subcellular location">
    <subcellularLocation>
        <location evidence="1 6 7">Nucleus</location>
    </subcellularLocation>
</comment>
<evidence type="ECO:0000256" key="2">
    <source>
        <dbReference type="ARBA" id="ARBA00022473"/>
    </source>
</evidence>
<comment type="caution">
    <text evidence="10">The sequence shown here is derived from an EMBL/GenBank/DDBJ whole genome shotgun (WGS) entry which is preliminary data.</text>
</comment>
<feature type="domain" description="Homeobox" evidence="8">
    <location>
        <begin position="246"/>
        <end position="293"/>
    </location>
</feature>
<dbReference type="SMART" id="SM00164">
    <property type="entry name" value="TBC"/>
    <property type="match status" value="1"/>
</dbReference>
<keyword evidence="3 6" id="KW-0238">DNA-binding</keyword>
<evidence type="ECO:0000256" key="7">
    <source>
        <dbReference type="RuleBase" id="RU000682"/>
    </source>
</evidence>
<dbReference type="STRING" id="6184.A0A430QSC8"/>
<reference evidence="10 11" key="1">
    <citation type="journal article" date="2019" name="PLoS Pathog.">
        <title>Genome sequence of the bovine parasite Schistosoma bovis Tanzania.</title>
        <authorList>
            <person name="Oey H."/>
            <person name="Zakrzewski M."/>
            <person name="Gobert G."/>
            <person name="Gravermann K."/>
            <person name="Stoye J."/>
            <person name="Jones M."/>
            <person name="Mcmanus D."/>
            <person name="Krause L."/>
        </authorList>
    </citation>
    <scope>NUCLEOTIDE SEQUENCE [LARGE SCALE GENOMIC DNA]</scope>
    <source>
        <strain evidence="10 11">TAN1997</strain>
    </source>
</reference>
<dbReference type="Gene3D" id="1.10.472.80">
    <property type="entry name" value="Ypt/Rab-GAP domain of gyp1p, domain 3"/>
    <property type="match status" value="1"/>
</dbReference>
<dbReference type="InterPro" id="IPR017970">
    <property type="entry name" value="Homeobox_CS"/>
</dbReference>
<keyword evidence="2" id="KW-0217">Developmental protein</keyword>
<evidence type="ECO:0000259" key="8">
    <source>
        <dbReference type="PROSITE" id="PS50071"/>
    </source>
</evidence>
<keyword evidence="11" id="KW-1185">Reference proteome</keyword>
<keyword evidence="5 6" id="KW-0539">Nucleus</keyword>
<dbReference type="FunFam" id="1.10.10.60:FF:000040">
    <property type="entry name" value="T-cell leukemia homeobox protein 3"/>
    <property type="match status" value="1"/>
</dbReference>
<dbReference type="InterPro" id="IPR035969">
    <property type="entry name" value="Rab-GAP_TBC_sf"/>
</dbReference>
<dbReference type="Gene3D" id="1.10.8.270">
    <property type="entry name" value="putative rabgap domain of human tbc1 domain family member 14 like domains"/>
    <property type="match status" value="1"/>
</dbReference>
<accession>A0A430QSC8</accession>
<dbReference type="PROSITE" id="PS50086">
    <property type="entry name" value="TBC_RABGAP"/>
    <property type="match status" value="1"/>
</dbReference>
<evidence type="ECO:0000256" key="3">
    <source>
        <dbReference type="ARBA" id="ARBA00023125"/>
    </source>
</evidence>
<dbReference type="GO" id="GO:0000981">
    <property type="term" value="F:DNA-binding transcription factor activity, RNA polymerase II-specific"/>
    <property type="evidence" value="ECO:0007669"/>
    <property type="project" value="InterPro"/>
</dbReference>
<keyword evidence="4 6" id="KW-0371">Homeobox</keyword>
<dbReference type="InterPro" id="IPR001356">
    <property type="entry name" value="HD"/>
</dbReference>
<dbReference type="PROSITE" id="PS00027">
    <property type="entry name" value="HOMEOBOX_1"/>
    <property type="match status" value="2"/>
</dbReference>
<evidence type="ECO:0000256" key="5">
    <source>
        <dbReference type="ARBA" id="ARBA00023242"/>
    </source>
</evidence>
<dbReference type="GO" id="GO:0000978">
    <property type="term" value="F:RNA polymerase II cis-regulatory region sequence-specific DNA binding"/>
    <property type="evidence" value="ECO:0007669"/>
    <property type="project" value="TreeGrafter"/>
</dbReference>
<organism evidence="10 11">
    <name type="scientific">Schistosoma bovis</name>
    <name type="common">Blood fluke</name>
    <dbReference type="NCBI Taxonomy" id="6184"/>
    <lineage>
        <taxon>Eukaryota</taxon>
        <taxon>Metazoa</taxon>
        <taxon>Spiralia</taxon>
        <taxon>Lophotrochozoa</taxon>
        <taxon>Platyhelminthes</taxon>
        <taxon>Trematoda</taxon>
        <taxon>Digenea</taxon>
        <taxon>Strigeidida</taxon>
        <taxon>Schistosomatoidea</taxon>
        <taxon>Schistosomatidae</taxon>
        <taxon>Schistosoma</taxon>
    </lineage>
</organism>
<proteinExistence type="predicted"/>
<protein>
    <submittedName>
        <fullName evidence="10">TBC1 domain family member 15</fullName>
    </submittedName>
</protein>
<dbReference type="PANTHER" id="PTHR45921:SF6">
    <property type="entry name" value="C15"/>
    <property type="match status" value="1"/>
</dbReference>
<dbReference type="CDD" id="cd00086">
    <property type="entry name" value="homeodomain"/>
    <property type="match status" value="2"/>
</dbReference>
<dbReference type="InterPro" id="IPR042247">
    <property type="entry name" value="TLX1/2/3"/>
</dbReference>
<feature type="DNA-binding region" description="Homeobox" evidence="6">
    <location>
        <begin position="248"/>
        <end position="294"/>
    </location>
</feature>
<dbReference type="SMART" id="SM00389">
    <property type="entry name" value="HOX"/>
    <property type="match status" value="2"/>
</dbReference>
<feature type="DNA-binding region" description="Homeobox" evidence="6">
    <location>
        <begin position="161"/>
        <end position="220"/>
    </location>
</feature>
<dbReference type="InterPro" id="IPR000195">
    <property type="entry name" value="Rab-GAP-TBC_dom"/>
</dbReference>
<dbReference type="SUPFAM" id="SSF47923">
    <property type="entry name" value="Ypt/Rab-GAP domain of gyp1p"/>
    <property type="match status" value="2"/>
</dbReference>
<dbReference type="Proteomes" id="UP000290809">
    <property type="component" value="Unassembled WGS sequence"/>
</dbReference>
<evidence type="ECO:0000313" key="10">
    <source>
        <dbReference type="EMBL" id="RTG90598.1"/>
    </source>
</evidence>
<feature type="domain" description="Homeobox" evidence="8">
    <location>
        <begin position="159"/>
        <end position="219"/>
    </location>
</feature>
<dbReference type="PROSITE" id="PS50071">
    <property type="entry name" value="HOMEOBOX_2"/>
    <property type="match status" value="2"/>
</dbReference>
<name>A0A430QSC8_SCHBO</name>
<dbReference type="InterPro" id="IPR009057">
    <property type="entry name" value="Homeodomain-like_sf"/>
</dbReference>
<dbReference type="Pfam" id="PF00046">
    <property type="entry name" value="Homeodomain"/>
    <property type="match status" value="2"/>
</dbReference>
<evidence type="ECO:0000256" key="6">
    <source>
        <dbReference type="PROSITE-ProRule" id="PRU00108"/>
    </source>
</evidence>
<evidence type="ECO:0000313" key="11">
    <source>
        <dbReference type="Proteomes" id="UP000290809"/>
    </source>
</evidence>
<feature type="domain" description="Rab-GAP TBC" evidence="9">
    <location>
        <begin position="613"/>
        <end position="784"/>
    </location>
</feature>
<dbReference type="AlphaFoldDB" id="A0A430QSC8"/>
<evidence type="ECO:0000256" key="1">
    <source>
        <dbReference type="ARBA" id="ARBA00004123"/>
    </source>
</evidence>
<sequence length="929" mass="108800">MSDKFSINEILRSNYNTQITFTDIHKSNEIILPITTITSSISTNHNHNYSMTSSDHSLNPSTFKEFLIDSNVKQTLESLTHDNDKNIQHILNSAQFKRFINILKSFKYSTISNQLLNEIRTKYIEEYNITNPSRILNLSNNIYAEPRRIGHPYQSRIPRKRKKPRASFTRYQVTTLEKKFRQQKYLASTERNELANLLKMTDVQVKTWFQNRRTKWRSDDNRSMVLNVCSFNMLQNIVQLKYREWSVTTLEKKFRQQKYLASTERNELANLLKMTDVQVKTWFQNRRTKWRSDDNRSMVLNVCSFNVTKYSSVQISRQTNEERETEWRATGRFLLSLHSQLNLLKENLHMSNSQTFYSTGSKVSIHWVPHHDQDSSLSQEDRKGYEIDIKDMDFLVIRKAPCFPCRGVYLSLKSQKPYGPFEFREGGSSSFLRSLSTLADVKRCHDDENRYIVRPRPQYNFTSNYHLPDPFVQNKRHFSSARAEVEGLIGSPFSGQLGASLRNIGIHVNSIVSTILSPNLIDENVAPNNGSSEEYFAKCIAEDLQKIEAARLRTTDDGGFAVVERRPNPISLPPMPTVQRSLPLNMTQWKKSLDPEGRVNRPENLREIIFNGGIENDLKPIVWKYLLGYYQWTYTAEENERLKVEKSREYHILKTFWKSMSPDREARFALFRDRKCFIGYFQGMNDLLALILYVIKDEEDSFWCFVGLMNRLESNFNGELNAVREQFNQLFSLIEIVDPTFSEYLESKSAKEMPFCFRWLLIHFKREFSYKDTMTLWEAFWTDYRTKNFHIFFAAAILLTQRDNIMNRKYDANSILKHVNELSMKIPLEDSIIRATALLGQLEQVSDSLPHSVQDIIHGQSLATSRHVNVYKEENASCTEHSSSIYDYSPTLLNEQLEVLMDNEMFDPNKDITNQSILMIPSNSSRQFF</sequence>
<evidence type="ECO:0000256" key="4">
    <source>
        <dbReference type="ARBA" id="ARBA00023155"/>
    </source>
</evidence>
<evidence type="ECO:0000259" key="9">
    <source>
        <dbReference type="PROSITE" id="PS50086"/>
    </source>
</evidence>